<sequence length="412" mass="41003">MTPPRRGVRTPAFRLLIAATIATFSGYVLLLPVVPLWAVRGGAGEVAAGATTSVFMLTTVLTQLAMPWILDRGGYRWTMAVGSLLLGLPAPLYPLTTDLATLLALSGARGIGFGMATVAGTALAARLVPPQQIGRATGYYGLAVGLSNLVFLSSGVWIALNVGFAAVFWFACVGPLLGAVAAVGVWLTGGDGAPAGTRGRGDGARAEGPADARTWLLLAAPLAVMLAVAVASNSLVTFLAIPLERVPAVATVALLAYGVFSAAGRGVAGVLGDRAGRAALLTPAVAACALGCAAIAWALWAAVPGWSGPGAAGTVLVVAGAALFGAGFGAAQNDTVTVMLRRSGPRGYGTASAAWNIGYDAGTGVGALALGVVAQGLGHGPAFALSALVAAVCLPTALRLGRRGRDETAGAR</sequence>
<name>A0A1T4QG37_9ACTN</name>
<dbReference type="InterPro" id="IPR020846">
    <property type="entry name" value="MFS_dom"/>
</dbReference>
<dbReference type="InterPro" id="IPR011701">
    <property type="entry name" value="MFS"/>
</dbReference>
<feature type="transmembrane region" description="Helical" evidence="5">
    <location>
        <begin position="137"/>
        <end position="160"/>
    </location>
</feature>
<evidence type="ECO:0000313" key="7">
    <source>
        <dbReference type="EMBL" id="SKA02705.1"/>
    </source>
</evidence>
<dbReference type="AlphaFoldDB" id="A0A1T4QG37"/>
<feature type="transmembrane region" description="Helical" evidence="5">
    <location>
        <begin position="102"/>
        <end position="125"/>
    </location>
</feature>
<dbReference type="Pfam" id="PF07690">
    <property type="entry name" value="MFS_1"/>
    <property type="match status" value="1"/>
</dbReference>
<dbReference type="GO" id="GO:0005886">
    <property type="term" value="C:plasma membrane"/>
    <property type="evidence" value="ECO:0007669"/>
    <property type="project" value="UniProtKB-SubCell"/>
</dbReference>
<gene>
    <name evidence="7" type="ORF">SAMN02745673_02214</name>
</gene>
<feature type="transmembrane region" description="Helical" evidence="5">
    <location>
        <begin position="352"/>
        <end position="374"/>
    </location>
</feature>
<dbReference type="SUPFAM" id="SSF103473">
    <property type="entry name" value="MFS general substrate transporter"/>
    <property type="match status" value="1"/>
</dbReference>
<keyword evidence="2 5" id="KW-0812">Transmembrane</keyword>
<organism evidence="7 8">
    <name type="scientific">Marinactinospora thermotolerans DSM 45154</name>
    <dbReference type="NCBI Taxonomy" id="1122192"/>
    <lineage>
        <taxon>Bacteria</taxon>
        <taxon>Bacillati</taxon>
        <taxon>Actinomycetota</taxon>
        <taxon>Actinomycetes</taxon>
        <taxon>Streptosporangiales</taxon>
        <taxon>Nocardiopsidaceae</taxon>
        <taxon>Marinactinospora</taxon>
    </lineage>
</organism>
<evidence type="ECO:0000256" key="5">
    <source>
        <dbReference type="SAM" id="Phobius"/>
    </source>
</evidence>
<feature type="transmembrane region" description="Helical" evidence="5">
    <location>
        <begin position="247"/>
        <end position="268"/>
    </location>
</feature>
<feature type="transmembrane region" description="Helical" evidence="5">
    <location>
        <begin position="46"/>
        <end position="70"/>
    </location>
</feature>
<dbReference type="STRING" id="1122192.SAMN02745673_02214"/>
<feature type="transmembrane region" description="Helical" evidence="5">
    <location>
        <begin position="166"/>
        <end position="188"/>
    </location>
</feature>
<dbReference type="InterPro" id="IPR036259">
    <property type="entry name" value="MFS_trans_sf"/>
</dbReference>
<evidence type="ECO:0000313" key="8">
    <source>
        <dbReference type="Proteomes" id="UP000190637"/>
    </source>
</evidence>
<dbReference type="EMBL" id="FUWS01000005">
    <property type="protein sequence ID" value="SKA02705.1"/>
    <property type="molecule type" value="Genomic_DNA"/>
</dbReference>
<evidence type="ECO:0000256" key="2">
    <source>
        <dbReference type="ARBA" id="ARBA00022692"/>
    </source>
</evidence>
<protein>
    <submittedName>
        <fullName evidence="7">Predicted arabinose efflux permease, MFS family</fullName>
    </submittedName>
</protein>
<dbReference type="Proteomes" id="UP000190637">
    <property type="component" value="Unassembled WGS sequence"/>
</dbReference>
<dbReference type="OrthoDB" id="5189108at2"/>
<comment type="subcellular location">
    <subcellularLocation>
        <location evidence="1">Cell membrane</location>
        <topology evidence="1">Multi-pass membrane protein</topology>
    </subcellularLocation>
</comment>
<keyword evidence="3 5" id="KW-1133">Transmembrane helix</keyword>
<keyword evidence="8" id="KW-1185">Reference proteome</keyword>
<dbReference type="PROSITE" id="PS50850">
    <property type="entry name" value="MFS"/>
    <property type="match status" value="1"/>
</dbReference>
<feature type="transmembrane region" description="Helical" evidence="5">
    <location>
        <begin position="280"/>
        <end position="303"/>
    </location>
</feature>
<proteinExistence type="predicted"/>
<reference evidence="7 8" key="1">
    <citation type="submission" date="2017-02" db="EMBL/GenBank/DDBJ databases">
        <authorList>
            <person name="Peterson S.W."/>
        </authorList>
    </citation>
    <scope>NUCLEOTIDE SEQUENCE [LARGE SCALE GENOMIC DNA]</scope>
    <source>
        <strain evidence="7 8">DSM 45154</strain>
    </source>
</reference>
<feature type="transmembrane region" description="Helical" evidence="5">
    <location>
        <begin position="215"/>
        <end position="241"/>
    </location>
</feature>
<evidence type="ECO:0000259" key="6">
    <source>
        <dbReference type="PROSITE" id="PS50850"/>
    </source>
</evidence>
<feature type="transmembrane region" description="Helical" evidence="5">
    <location>
        <begin position="12"/>
        <end position="34"/>
    </location>
</feature>
<dbReference type="InterPro" id="IPR052714">
    <property type="entry name" value="MFS_Exporter"/>
</dbReference>
<feature type="transmembrane region" description="Helical" evidence="5">
    <location>
        <begin position="380"/>
        <end position="398"/>
    </location>
</feature>
<accession>A0A1T4QG37</accession>
<feature type="transmembrane region" description="Helical" evidence="5">
    <location>
        <begin position="309"/>
        <end position="331"/>
    </location>
</feature>
<dbReference type="PANTHER" id="PTHR23531:SF1">
    <property type="entry name" value="QUINOLENE RESISTANCE PROTEIN NORA"/>
    <property type="match status" value="1"/>
</dbReference>
<feature type="domain" description="Major facilitator superfamily (MFS) profile" evidence="6">
    <location>
        <begin position="11"/>
        <end position="405"/>
    </location>
</feature>
<feature type="transmembrane region" description="Helical" evidence="5">
    <location>
        <begin position="77"/>
        <end position="96"/>
    </location>
</feature>
<dbReference type="GO" id="GO:0022857">
    <property type="term" value="F:transmembrane transporter activity"/>
    <property type="evidence" value="ECO:0007669"/>
    <property type="project" value="InterPro"/>
</dbReference>
<evidence type="ECO:0000256" key="3">
    <source>
        <dbReference type="ARBA" id="ARBA00022989"/>
    </source>
</evidence>
<dbReference type="PANTHER" id="PTHR23531">
    <property type="entry name" value="QUINOLENE RESISTANCE PROTEIN NORA"/>
    <property type="match status" value="1"/>
</dbReference>
<evidence type="ECO:0000256" key="1">
    <source>
        <dbReference type="ARBA" id="ARBA00004651"/>
    </source>
</evidence>
<dbReference type="Gene3D" id="1.20.1250.20">
    <property type="entry name" value="MFS general substrate transporter like domains"/>
    <property type="match status" value="1"/>
</dbReference>
<keyword evidence="4 5" id="KW-0472">Membrane</keyword>
<evidence type="ECO:0000256" key="4">
    <source>
        <dbReference type="ARBA" id="ARBA00023136"/>
    </source>
</evidence>